<dbReference type="STRING" id="1137991.SAMN05660642_04846"/>
<name>A0A1H0BEM8_9ACTN</name>
<organism evidence="1 2">
    <name type="scientific">Geodermatophilus siccatus</name>
    <dbReference type="NCBI Taxonomy" id="1137991"/>
    <lineage>
        <taxon>Bacteria</taxon>
        <taxon>Bacillati</taxon>
        <taxon>Actinomycetota</taxon>
        <taxon>Actinomycetes</taxon>
        <taxon>Geodermatophilales</taxon>
        <taxon>Geodermatophilaceae</taxon>
        <taxon>Geodermatophilus</taxon>
    </lineage>
</organism>
<accession>A0A1H0BEM8</accession>
<keyword evidence="2" id="KW-1185">Reference proteome</keyword>
<dbReference type="Proteomes" id="UP000198680">
    <property type="component" value="Unassembled WGS sequence"/>
</dbReference>
<sequence length="267" mass="28777">MTWVAGVIGTALTATAVTAVGSRLEEVVTKATETGPPVSVDQVMEFRSDMYGDSVAFARGASFTDADLAELNQIDQDFGGMDSVEWLESRGGVAPDIVLIQLALSGNRTGSVRITNLEVHPDCSAPLDGLWFEDPPAGADDSIRMHFDLDDSNPVAKVASMDGSPTGEPEDYFPARTISLKQGEQQVIIVSASTEEKYCSFFLDMTVLEGDETSTHRITMPAGSPFEVTASLPLDQYEEVYLGGVVCYPWVKAGNAFFNGDWEHQCS</sequence>
<evidence type="ECO:0000313" key="2">
    <source>
        <dbReference type="Proteomes" id="UP000198680"/>
    </source>
</evidence>
<dbReference type="AlphaFoldDB" id="A0A1H0BEM8"/>
<reference evidence="2" key="1">
    <citation type="submission" date="2016-10" db="EMBL/GenBank/DDBJ databases">
        <authorList>
            <person name="Varghese N."/>
            <person name="Submissions S."/>
        </authorList>
    </citation>
    <scope>NUCLEOTIDE SEQUENCE [LARGE SCALE GENOMIC DNA]</scope>
    <source>
        <strain evidence="2">DSM 45419</strain>
    </source>
</reference>
<protein>
    <submittedName>
        <fullName evidence="1">Uncharacterized protein</fullName>
    </submittedName>
</protein>
<dbReference type="EMBL" id="FNHE01000021">
    <property type="protein sequence ID" value="SDN44092.1"/>
    <property type="molecule type" value="Genomic_DNA"/>
</dbReference>
<proteinExistence type="predicted"/>
<gene>
    <name evidence="1" type="ORF">SAMN05660642_04846</name>
</gene>
<evidence type="ECO:0000313" key="1">
    <source>
        <dbReference type="EMBL" id="SDN44092.1"/>
    </source>
</evidence>